<reference evidence="11 12" key="2">
    <citation type="journal article" date="2015" name="MBio">
        <title>Genome-Resolved Metagenomic Analysis Reveals Roles for Candidate Phyla and Other Microbial Community Members in Biogeochemical Transformations in Oil Reservoirs.</title>
        <authorList>
            <person name="Hu P."/>
            <person name="Tom L."/>
            <person name="Singh A."/>
            <person name="Thomas B.C."/>
            <person name="Baker B.J."/>
            <person name="Piceno Y.M."/>
            <person name="Andersen G.L."/>
            <person name="Banfield J.F."/>
        </authorList>
    </citation>
    <scope>NUCLEOTIDE SEQUENCE [LARGE SCALE GENOMIC DNA]</scope>
</reference>
<dbReference type="SFLD" id="SFLDG01091">
    <property type="entry name" value="uncharacterized_CHP01210-like"/>
    <property type="match status" value="1"/>
</dbReference>
<dbReference type="SMART" id="SM00729">
    <property type="entry name" value="Elp3"/>
    <property type="match status" value="1"/>
</dbReference>
<gene>
    <name evidence="8" type="ORF">DIT26_05690</name>
    <name evidence="9" type="ORF">XD86_0147</name>
    <name evidence="10" type="ORF">XE02_0157</name>
</gene>
<dbReference type="PANTHER" id="PTHR11135">
    <property type="entry name" value="HISTONE ACETYLTRANSFERASE-RELATED"/>
    <property type="match status" value="1"/>
</dbReference>
<dbReference type="InterPro" id="IPR006638">
    <property type="entry name" value="Elp3/MiaA/NifB-like_rSAM"/>
</dbReference>
<evidence type="ECO:0000256" key="3">
    <source>
        <dbReference type="ARBA" id="ARBA00022691"/>
    </source>
</evidence>
<dbReference type="NCBIfam" id="TIGR01212">
    <property type="entry name" value="TIGR01212 family radical SAM protein"/>
    <property type="match status" value="1"/>
</dbReference>
<dbReference type="Proteomes" id="UP000054260">
    <property type="component" value="Unassembled WGS sequence"/>
</dbReference>
<evidence type="ECO:0000256" key="5">
    <source>
        <dbReference type="ARBA" id="ARBA00023004"/>
    </source>
</evidence>
<organism evidence="10 12">
    <name type="scientific">Mesotoga infera</name>
    <dbReference type="NCBI Taxonomy" id="1236046"/>
    <lineage>
        <taxon>Bacteria</taxon>
        <taxon>Thermotogati</taxon>
        <taxon>Thermotogota</taxon>
        <taxon>Thermotogae</taxon>
        <taxon>Kosmotogales</taxon>
        <taxon>Kosmotogaceae</taxon>
        <taxon>Mesotoga</taxon>
    </lineage>
</organism>
<reference evidence="8 13" key="3">
    <citation type="journal article" date="2018" name="Nat. Biotechnol.">
        <title>A standardized bacterial taxonomy based on genome phylogeny substantially revises the tree of life.</title>
        <authorList>
            <person name="Parks D.H."/>
            <person name="Chuvochina M."/>
            <person name="Waite D.W."/>
            <person name="Rinke C."/>
            <person name="Skarshewski A."/>
            <person name="Chaumeil P.A."/>
            <person name="Hugenholtz P."/>
        </authorList>
    </citation>
    <scope>NUCLEOTIDE SEQUENCE [LARGE SCALE GENOMIC DNA]</scope>
    <source>
        <strain evidence="8">UBA9905</strain>
    </source>
</reference>
<dbReference type="GO" id="GO:0003824">
    <property type="term" value="F:catalytic activity"/>
    <property type="evidence" value="ECO:0007669"/>
    <property type="project" value="InterPro"/>
</dbReference>
<dbReference type="EMBL" id="DQBS01000133">
    <property type="protein sequence ID" value="HCO70059.1"/>
    <property type="molecule type" value="Genomic_DNA"/>
</dbReference>
<dbReference type="InterPro" id="IPR039661">
    <property type="entry name" value="ELP3"/>
</dbReference>
<reference evidence="10" key="1">
    <citation type="journal article" date="2015" name="MBio">
        <title>Genome-resolved metagenomic analysis reveals roles for candidate phyla and other microbial community members in biogeochemical transformations in oil reservoirs.</title>
        <authorList>
            <person name="Hu P."/>
            <person name="Tom L."/>
            <person name="Singh A."/>
            <person name="Thomas B.C."/>
            <person name="Baker B.J."/>
            <person name="Piceno Y.M."/>
            <person name="Andersen G.L."/>
            <person name="Banfield J.F."/>
        </authorList>
    </citation>
    <scope>NUCLEOTIDE SEQUENCE [LARGE SCALE GENOMIC DNA]</scope>
    <source>
        <strain evidence="9">46_47</strain>
        <strain evidence="10">46_70</strain>
    </source>
</reference>
<dbReference type="EMBL" id="LGGW01000007">
    <property type="protein sequence ID" value="KUK91195.1"/>
    <property type="molecule type" value="Genomic_DNA"/>
</dbReference>
<feature type="domain" description="Radical SAM core" evidence="7">
    <location>
        <begin position="16"/>
        <end position="252"/>
    </location>
</feature>
<dbReference type="Proteomes" id="UP000055014">
    <property type="component" value="Unassembled WGS sequence"/>
</dbReference>
<dbReference type="GO" id="GO:0051539">
    <property type="term" value="F:4 iron, 4 sulfur cluster binding"/>
    <property type="evidence" value="ECO:0007669"/>
    <property type="project" value="UniProtKB-KW"/>
</dbReference>
<keyword evidence="2" id="KW-0004">4Fe-4S</keyword>
<evidence type="ECO:0000313" key="13">
    <source>
        <dbReference type="Proteomes" id="UP000264215"/>
    </source>
</evidence>
<evidence type="ECO:0000313" key="11">
    <source>
        <dbReference type="Proteomes" id="UP000054260"/>
    </source>
</evidence>
<dbReference type="SFLD" id="SFLDG01086">
    <property type="entry name" value="elongater_protein-like"/>
    <property type="match status" value="1"/>
</dbReference>
<dbReference type="Proteomes" id="UP000264215">
    <property type="component" value="Unassembled WGS sequence"/>
</dbReference>
<accession>A0A124G1N9</accession>
<dbReference type="EMBL" id="LGGH01000010">
    <property type="protein sequence ID" value="KUK68490.1"/>
    <property type="molecule type" value="Genomic_DNA"/>
</dbReference>
<dbReference type="Gene3D" id="3.80.30.20">
    <property type="entry name" value="tm_1862 like domain"/>
    <property type="match status" value="1"/>
</dbReference>
<evidence type="ECO:0000313" key="12">
    <source>
        <dbReference type="Proteomes" id="UP000055014"/>
    </source>
</evidence>
<dbReference type="SUPFAM" id="SSF102114">
    <property type="entry name" value="Radical SAM enzymes"/>
    <property type="match status" value="1"/>
</dbReference>
<comment type="cofactor">
    <cofactor evidence="1">
        <name>[4Fe-4S] cluster</name>
        <dbReference type="ChEBI" id="CHEBI:49883"/>
    </cofactor>
</comment>
<evidence type="ECO:0000256" key="4">
    <source>
        <dbReference type="ARBA" id="ARBA00022723"/>
    </source>
</evidence>
<evidence type="ECO:0000313" key="9">
    <source>
        <dbReference type="EMBL" id="KUK68490.1"/>
    </source>
</evidence>
<proteinExistence type="predicted"/>
<sequence length="299" mass="33748">MNRKPYNDLKTHLRLKYGEPVHRVPIDAGFSCPHKINGTGGCIYCDPSGSGFSIDSNLSLREQLEQRISLLRKKGIHKFMAYFQANSNTFAPTERLRKIYREAIIDDVVVLDISTRPDLVSDDVLDLLEEFTKEVDVILELGLQSINPNTLKAINRGHTLSHFIDSSLRAKNRGIELVAHVIVNLPWDTEEDVSEAARLISVLRIDGVKIHSLYVAEGTELARQFRAGEVKIGTLEQFLERVVVFLENLNSEVIVHRLVSDPPFEGTLFGNWGMSKIKLLNMIERKMIIEGRSQGCKAL</sequence>
<dbReference type="Pfam" id="PF16199">
    <property type="entry name" value="Radical_SAM_C"/>
    <property type="match status" value="1"/>
</dbReference>
<dbReference type="GO" id="GO:0046872">
    <property type="term" value="F:metal ion binding"/>
    <property type="evidence" value="ECO:0007669"/>
    <property type="project" value="UniProtKB-KW"/>
</dbReference>
<keyword evidence="3" id="KW-0949">S-adenosyl-L-methionine</keyword>
<dbReference type="Pfam" id="PF04055">
    <property type="entry name" value="Radical_SAM"/>
    <property type="match status" value="1"/>
</dbReference>
<keyword evidence="6" id="KW-0411">Iron-sulfur</keyword>
<evidence type="ECO:0000313" key="8">
    <source>
        <dbReference type="EMBL" id="HCO70059.1"/>
    </source>
</evidence>
<dbReference type="InterPro" id="IPR058240">
    <property type="entry name" value="rSAM_sf"/>
</dbReference>
<comment type="caution">
    <text evidence="10">The sequence shown here is derived from an EMBL/GenBank/DDBJ whole genome shotgun (WGS) entry which is preliminary data.</text>
</comment>
<dbReference type="InterPro" id="IPR023404">
    <property type="entry name" value="rSAM_horseshoe"/>
</dbReference>
<dbReference type="PATRIC" id="fig|1236046.5.peg.931"/>
<dbReference type="InterPro" id="IPR032432">
    <property type="entry name" value="Radical_SAM_C"/>
</dbReference>
<protein>
    <submittedName>
        <fullName evidence="10">Radical SAM protein, TIGR01212 family</fullName>
    </submittedName>
    <submittedName>
        <fullName evidence="8">TIGR01212 family radical SAM protein</fullName>
    </submittedName>
</protein>
<keyword evidence="4" id="KW-0479">Metal-binding</keyword>
<evidence type="ECO:0000313" key="10">
    <source>
        <dbReference type="EMBL" id="KUK91195.1"/>
    </source>
</evidence>
<dbReference type="InterPro" id="IPR007197">
    <property type="entry name" value="rSAM"/>
</dbReference>
<dbReference type="PROSITE" id="PS51918">
    <property type="entry name" value="RADICAL_SAM"/>
    <property type="match status" value="1"/>
</dbReference>
<evidence type="ECO:0000259" key="7">
    <source>
        <dbReference type="PROSITE" id="PS51918"/>
    </source>
</evidence>
<evidence type="ECO:0000256" key="2">
    <source>
        <dbReference type="ARBA" id="ARBA00022485"/>
    </source>
</evidence>
<dbReference type="SFLD" id="SFLDG01082">
    <property type="entry name" value="B12-binding_domain_containing"/>
    <property type="match status" value="1"/>
</dbReference>
<evidence type="ECO:0000256" key="1">
    <source>
        <dbReference type="ARBA" id="ARBA00001966"/>
    </source>
</evidence>
<dbReference type="PANTHER" id="PTHR11135:SF1">
    <property type="entry name" value="PROTEIN YHCC"/>
    <property type="match status" value="1"/>
</dbReference>
<name>A0A124G1N9_9BACT</name>
<dbReference type="AlphaFoldDB" id="A0A124G1N9"/>
<dbReference type="SFLD" id="SFLDS00029">
    <property type="entry name" value="Radical_SAM"/>
    <property type="match status" value="1"/>
</dbReference>
<keyword evidence="5" id="KW-0408">Iron</keyword>
<evidence type="ECO:0000256" key="6">
    <source>
        <dbReference type="ARBA" id="ARBA00023014"/>
    </source>
</evidence>
<dbReference type="InterPro" id="IPR005911">
    <property type="entry name" value="YhcC-like"/>
</dbReference>